<dbReference type="OrthoDB" id="10056483at2759"/>
<name>A0A2I0U698_LIMLA</name>
<dbReference type="AlphaFoldDB" id="A0A2I0U698"/>
<evidence type="ECO:0000313" key="2">
    <source>
        <dbReference type="Proteomes" id="UP000233556"/>
    </source>
</evidence>
<dbReference type="PANTHER" id="PTHR33332">
    <property type="entry name" value="REVERSE TRANSCRIPTASE DOMAIN-CONTAINING PROTEIN"/>
    <property type="match status" value="1"/>
</dbReference>
<organism evidence="1 2">
    <name type="scientific">Limosa lapponica baueri</name>
    <dbReference type="NCBI Taxonomy" id="1758121"/>
    <lineage>
        <taxon>Eukaryota</taxon>
        <taxon>Metazoa</taxon>
        <taxon>Chordata</taxon>
        <taxon>Craniata</taxon>
        <taxon>Vertebrata</taxon>
        <taxon>Euteleostomi</taxon>
        <taxon>Archelosauria</taxon>
        <taxon>Archosauria</taxon>
        <taxon>Dinosauria</taxon>
        <taxon>Saurischia</taxon>
        <taxon>Theropoda</taxon>
        <taxon>Coelurosauria</taxon>
        <taxon>Aves</taxon>
        <taxon>Neognathae</taxon>
        <taxon>Neoaves</taxon>
        <taxon>Charadriiformes</taxon>
        <taxon>Scolopacidae</taxon>
        <taxon>Limosa</taxon>
    </lineage>
</organism>
<gene>
    <name evidence="1" type="ORF">llap_8140</name>
</gene>
<reference evidence="2" key="1">
    <citation type="submission" date="2017-11" db="EMBL/GenBank/DDBJ databases">
        <authorList>
            <person name="Lima N.C."/>
            <person name="Parody-Merino A.M."/>
            <person name="Battley P.F."/>
            <person name="Fidler A.E."/>
            <person name="Prosdocimi F."/>
        </authorList>
    </citation>
    <scope>NUCLEOTIDE SEQUENCE [LARGE SCALE GENOMIC DNA]</scope>
</reference>
<protein>
    <recommendedName>
        <fullName evidence="3">Rna-directed dna polymerase from mobile element jockey-like</fullName>
    </recommendedName>
</protein>
<dbReference type="Proteomes" id="UP000233556">
    <property type="component" value="Unassembled WGS sequence"/>
</dbReference>
<evidence type="ECO:0008006" key="3">
    <source>
        <dbReference type="Google" id="ProtNLM"/>
    </source>
</evidence>
<keyword evidence="2" id="KW-1185">Reference proteome</keyword>
<sequence>MAILRVAIKGLMSKLKPLTNGIPQGSILGPVLFNIFVSNMVSGIECTLRKFANSTKLCGAVNVLEGGDAMQRYLDRLERWAHANLTKFNQVQGPAPGSCNPKHKYRLGREWTESSPEKNLGVFVQEKLNMCW</sequence>
<proteinExistence type="predicted"/>
<reference evidence="2" key="2">
    <citation type="submission" date="2017-12" db="EMBL/GenBank/DDBJ databases">
        <title>Genome sequence of the Bar-tailed Godwit (Limosa lapponica baueri).</title>
        <authorList>
            <person name="Lima N.C.B."/>
            <person name="Parody-Merino A.M."/>
            <person name="Battley P.F."/>
            <person name="Fidler A.E."/>
            <person name="Prosdocimi F."/>
        </authorList>
    </citation>
    <scope>NUCLEOTIDE SEQUENCE [LARGE SCALE GENOMIC DNA]</scope>
</reference>
<evidence type="ECO:0000313" key="1">
    <source>
        <dbReference type="EMBL" id="PKU41565.1"/>
    </source>
</evidence>
<dbReference type="EMBL" id="KZ506101">
    <property type="protein sequence ID" value="PKU41565.1"/>
    <property type="molecule type" value="Genomic_DNA"/>
</dbReference>
<accession>A0A2I0U698</accession>